<evidence type="ECO:0000259" key="1">
    <source>
        <dbReference type="Pfam" id="PF01137"/>
    </source>
</evidence>
<dbReference type="InterPro" id="IPR037136">
    <property type="entry name" value="RNA3'_phos_cyclase_dom_sf"/>
</dbReference>
<reference evidence="2 3" key="1">
    <citation type="submission" date="2019-05" db="EMBL/GenBank/DDBJ databases">
        <title>Another draft genome of Portunus trituberculatus and its Hox gene families provides insights of decapod evolution.</title>
        <authorList>
            <person name="Jeong J.-H."/>
            <person name="Song I."/>
            <person name="Kim S."/>
            <person name="Choi T."/>
            <person name="Kim D."/>
            <person name="Ryu S."/>
            <person name="Kim W."/>
        </authorList>
    </citation>
    <scope>NUCLEOTIDE SEQUENCE [LARGE SCALE GENOMIC DNA]</scope>
    <source>
        <tissue evidence="2">Muscle</tissue>
    </source>
</reference>
<dbReference type="AlphaFoldDB" id="A0A5B7E572"/>
<organism evidence="2 3">
    <name type="scientific">Portunus trituberculatus</name>
    <name type="common">Swimming crab</name>
    <name type="synonym">Neptunus trituberculatus</name>
    <dbReference type="NCBI Taxonomy" id="210409"/>
    <lineage>
        <taxon>Eukaryota</taxon>
        <taxon>Metazoa</taxon>
        <taxon>Ecdysozoa</taxon>
        <taxon>Arthropoda</taxon>
        <taxon>Crustacea</taxon>
        <taxon>Multicrustacea</taxon>
        <taxon>Malacostraca</taxon>
        <taxon>Eumalacostraca</taxon>
        <taxon>Eucarida</taxon>
        <taxon>Decapoda</taxon>
        <taxon>Pleocyemata</taxon>
        <taxon>Brachyura</taxon>
        <taxon>Eubrachyura</taxon>
        <taxon>Portunoidea</taxon>
        <taxon>Portunidae</taxon>
        <taxon>Portuninae</taxon>
        <taxon>Portunus</taxon>
    </lineage>
</organism>
<evidence type="ECO:0000313" key="2">
    <source>
        <dbReference type="EMBL" id="MPC28423.1"/>
    </source>
</evidence>
<dbReference type="InterPro" id="IPR023797">
    <property type="entry name" value="RNA3'_phos_cyclase_dom"/>
</dbReference>
<keyword evidence="3" id="KW-1185">Reference proteome</keyword>
<dbReference type="Proteomes" id="UP000324222">
    <property type="component" value="Unassembled WGS sequence"/>
</dbReference>
<protein>
    <submittedName>
        <fullName evidence="2">Protein daughterless</fullName>
    </submittedName>
</protein>
<feature type="domain" description="RNA 3'-terminal phosphate cyclase" evidence="1">
    <location>
        <begin position="31"/>
        <end position="68"/>
    </location>
</feature>
<proteinExistence type="predicted"/>
<dbReference type="Pfam" id="PF01137">
    <property type="entry name" value="RTC"/>
    <property type="match status" value="1"/>
</dbReference>
<dbReference type="EMBL" id="VSRR010001910">
    <property type="protein sequence ID" value="MPC28423.1"/>
    <property type="molecule type" value="Genomic_DNA"/>
</dbReference>
<dbReference type="Gene3D" id="3.65.10.20">
    <property type="entry name" value="RNA 3'-terminal phosphate cyclase domain"/>
    <property type="match status" value="1"/>
</dbReference>
<sequence length="151" mass="16676">MNATRSGNSLDLSAVENAWSFMRNGLKDKSTSTVIIYMALADGKSRIRTGPLTNHTRTAIWVAEMMTKGRLLLYVVSVAKMAGAEDEPMHLYEVFQNCFNKIANKHTEDEIASVVQCLGGCHDGPGQPLAPTLALWHSRGEDYHTVVPQDR</sequence>
<name>A0A5B7E572_PORTR</name>
<accession>A0A5B7E572</accession>
<evidence type="ECO:0000313" key="3">
    <source>
        <dbReference type="Proteomes" id="UP000324222"/>
    </source>
</evidence>
<gene>
    <name evidence="2" type="primary">da_1</name>
    <name evidence="2" type="ORF">E2C01_021626</name>
</gene>
<comment type="caution">
    <text evidence="2">The sequence shown here is derived from an EMBL/GenBank/DDBJ whole genome shotgun (WGS) entry which is preliminary data.</text>
</comment>